<proteinExistence type="predicted"/>
<evidence type="ECO:0000313" key="1">
    <source>
        <dbReference type="EMBL" id="POM69459.1"/>
    </source>
</evidence>
<sequence length="216" mass="24176">MSVTKSTAPCGGWGRPTGPVHRCPKCFRRMQPFCGRPTGNGGFDQPVICTKCGHDDHASRISLWKASASLGTTGDVIEVLDSDSVVATAHPQSLPSRQTSRHTQILSSISHRLKVVRWMKDFISDTRAAILSKVPDWWMKREHILDAKCGTVSLSARRCGWRWRVCIKAAKGRGRSKRAWVERLYPILLDEFDRLRKLGVKIEPALLLQLGKPIIP</sequence>
<name>A0A2P4XVH0_9STRA</name>
<gene>
    <name evidence="1" type="ORF">PHPALM_14248</name>
</gene>
<dbReference type="Proteomes" id="UP000237271">
    <property type="component" value="Unassembled WGS sequence"/>
</dbReference>
<evidence type="ECO:0000313" key="2">
    <source>
        <dbReference type="Proteomes" id="UP000237271"/>
    </source>
</evidence>
<dbReference type="OrthoDB" id="120304at2759"/>
<dbReference type="EMBL" id="NCKW01007863">
    <property type="protein sequence ID" value="POM69459.1"/>
    <property type="molecule type" value="Genomic_DNA"/>
</dbReference>
<dbReference type="AlphaFoldDB" id="A0A2P4XVH0"/>
<comment type="caution">
    <text evidence="1">The sequence shown here is derived from an EMBL/GenBank/DDBJ whole genome shotgun (WGS) entry which is preliminary data.</text>
</comment>
<reference evidence="1 2" key="1">
    <citation type="journal article" date="2017" name="Genome Biol. Evol.">
        <title>Phytophthora megakarya and P. palmivora, closely related causal agents of cacao black pod rot, underwent increases in genome sizes and gene numbers by different mechanisms.</title>
        <authorList>
            <person name="Ali S.S."/>
            <person name="Shao J."/>
            <person name="Lary D.J."/>
            <person name="Kronmiller B."/>
            <person name="Shen D."/>
            <person name="Strem M.D."/>
            <person name="Amoako-Attah I."/>
            <person name="Akrofi A.Y."/>
            <person name="Begoude B.A."/>
            <person name="Ten Hoopen G.M."/>
            <person name="Coulibaly K."/>
            <person name="Kebe B.I."/>
            <person name="Melnick R.L."/>
            <person name="Guiltinan M.J."/>
            <person name="Tyler B.M."/>
            <person name="Meinhardt L.W."/>
            <person name="Bailey B.A."/>
        </authorList>
    </citation>
    <scope>NUCLEOTIDE SEQUENCE [LARGE SCALE GENOMIC DNA]</scope>
    <source>
        <strain evidence="2">sbr112.9</strain>
    </source>
</reference>
<accession>A0A2P4XVH0</accession>
<protein>
    <submittedName>
        <fullName evidence="1">Uncharacterized protein</fullName>
    </submittedName>
</protein>
<keyword evidence="2" id="KW-1185">Reference proteome</keyword>
<organism evidence="1 2">
    <name type="scientific">Phytophthora palmivora</name>
    <dbReference type="NCBI Taxonomy" id="4796"/>
    <lineage>
        <taxon>Eukaryota</taxon>
        <taxon>Sar</taxon>
        <taxon>Stramenopiles</taxon>
        <taxon>Oomycota</taxon>
        <taxon>Peronosporomycetes</taxon>
        <taxon>Peronosporales</taxon>
        <taxon>Peronosporaceae</taxon>
        <taxon>Phytophthora</taxon>
    </lineage>
</organism>